<dbReference type="SUPFAM" id="SSF51445">
    <property type="entry name" value="(Trans)glycosidases"/>
    <property type="match status" value="1"/>
</dbReference>
<evidence type="ECO:0000256" key="4">
    <source>
        <dbReference type="SAM" id="SignalP"/>
    </source>
</evidence>
<keyword evidence="3" id="KW-0378">Hydrolase</keyword>
<name>A0A7G5BZU0_9BACL</name>
<protein>
    <submittedName>
        <fullName evidence="6">Carbohydrate-binding protein</fullName>
    </submittedName>
</protein>
<dbReference type="GO" id="GO:0030246">
    <property type="term" value="F:carbohydrate binding"/>
    <property type="evidence" value="ECO:0007669"/>
    <property type="project" value="InterPro"/>
</dbReference>
<dbReference type="InterPro" id="IPR006584">
    <property type="entry name" value="Cellulose-bd_IV"/>
</dbReference>
<gene>
    <name evidence="6" type="ORF">FPL14_15665</name>
</gene>
<sequence>MTSKVAPRTMGKRLIHLALAACLSIPLVSAVSPADRARAETATSVTPVFSGNPKDLKTFVDDVLDHMNIDDLAYYAAQKTATEPRVTLDGTGYRLPAGAAGGSDNVHGVATDMPVTMHLGQSWDQDLMKQVGTVLGNEKRSQVGLDNANPLMFSAVADVRINPLSGRYEEGFAEDPFLTSVLADKLARGIVGDDPFYLKVQLGTKHYMTYNSEWNRNTGNYYTGARGLYEYQLPGFFKAIESGSIQGVMSSYATLNGVPGAISPELIRAESKAPFSLFNVSDFNGDGLMVTQYGNGYDKTYVPDNDHLAGLMLLAGSHMNNSTATGEAGSPTADNYKNAVNKKLYGVTIQHLKELVRPQVELWVRVGYFNAKTAQGLPIGYPYAGLTVDVNKVDFNTASHQQVALQAAREGLVLLKNEGSVLPLSKNAKVAVMGQLADARLKDIYASETPKIEGSGTTPLAAIRHLIGADQVAYDSGAKKIALKSEKTGKFVTAASGNGQQLTAGTDSVAAAGTGKSFYPLPGSQGYVSENEAFEVLDWGNRAYSFKSLANNSWVTGNGDKDLAGDKAMVQNNGKDMLSQSWEGGFALNMFATNFPSYFSYETNAYGQKNIRTGALPAWSFSSNVPFQKSMLTEGYYFSVNGSNAVVAGTTVDQFKSAADAKDYAFSEFVLEEPGAQASALKASNEYAIVVVGAGPKIVAGEGVDRSSLELGADQAKLVRNAAAQFPGKTIVVINSNYPLAVQDIQDDKNVAAILYASYGGQYDNKALAEVLFGDYAPAGRLTGTWLKDASSLPKLTAGEQSEVDPAYTVDMSISDPIQTKLTYLYSEEKPTYEFGYGLTYTDFKYSKMESSSTVKSDRTFNVKFTVTNTGETTSDEVVQLYVHARNSAYGAYAPKKQLAAFKRIKNIKPGQSVAVTLTVNPKDFAVWDVNKQDYTVEAGTYDVMVGRSSSHILLSRTVEVKGDSISELKRNQEANVWEHAFASKGVIGSEVSKARTAKYKGQYYAVTSTAKGDFVGIPKANLTGAKSVTMRVATTNPTGKIEVRAGSPSGTLLGTASFGSTAPVSYGIGGGQTVQELGFKEVTVPIKSANKGSQNLFLVFQEGNIRIDSIKIK</sequence>
<evidence type="ECO:0000256" key="1">
    <source>
        <dbReference type="ARBA" id="ARBA00005336"/>
    </source>
</evidence>
<dbReference type="GO" id="GO:0005975">
    <property type="term" value="P:carbohydrate metabolic process"/>
    <property type="evidence" value="ECO:0007669"/>
    <property type="project" value="InterPro"/>
</dbReference>
<dbReference type="PROSITE" id="PS51175">
    <property type="entry name" value="CBM6"/>
    <property type="match status" value="1"/>
</dbReference>
<dbReference type="SUPFAM" id="SSF52279">
    <property type="entry name" value="Beta-D-glucan exohydrolase, C-terminal domain"/>
    <property type="match status" value="1"/>
</dbReference>
<dbReference type="PANTHER" id="PTHR42715">
    <property type="entry name" value="BETA-GLUCOSIDASE"/>
    <property type="match status" value="1"/>
</dbReference>
<dbReference type="EMBL" id="CP041969">
    <property type="protein sequence ID" value="QMV42474.1"/>
    <property type="molecule type" value="Genomic_DNA"/>
</dbReference>
<dbReference type="InterPro" id="IPR002772">
    <property type="entry name" value="Glyco_hydro_3_C"/>
</dbReference>
<reference evidence="6 7" key="1">
    <citation type="submission" date="2019-07" db="EMBL/GenBank/DDBJ databases">
        <authorList>
            <person name="Kim J.K."/>
            <person name="Cheong H.-M."/>
            <person name="Choi Y."/>
            <person name="Hwang K.J."/>
            <person name="Lee S."/>
            <person name="Choi C."/>
        </authorList>
    </citation>
    <scope>NUCLEOTIDE SEQUENCE [LARGE SCALE GENOMIC DNA]</scope>
    <source>
        <strain evidence="6 7">KS 22</strain>
    </source>
</reference>
<dbReference type="CDD" id="cd04084">
    <property type="entry name" value="CBM6_xylanase-like"/>
    <property type="match status" value="1"/>
</dbReference>
<feature type="signal peptide" evidence="4">
    <location>
        <begin position="1"/>
        <end position="30"/>
    </location>
</feature>
<evidence type="ECO:0000256" key="3">
    <source>
        <dbReference type="ARBA" id="ARBA00022801"/>
    </source>
</evidence>
<accession>A0A7G5BZU0</accession>
<organism evidence="6 7">
    <name type="scientific">Cohnella cholangitidis</name>
    <dbReference type="NCBI Taxonomy" id="2598458"/>
    <lineage>
        <taxon>Bacteria</taxon>
        <taxon>Bacillati</taxon>
        <taxon>Bacillota</taxon>
        <taxon>Bacilli</taxon>
        <taxon>Bacillales</taxon>
        <taxon>Paenibacillaceae</taxon>
        <taxon>Cohnella</taxon>
    </lineage>
</organism>
<dbReference type="Gene3D" id="3.40.50.1700">
    <property type="entry name" value="Glycoside hydrolase family 3 C-terminal domain"/>
    <property type="match status" value="2"/>
</dbReference>
<evidence type="ECO:0000313" key="6">
    <source>
        <dbReference type="EMBL" id="QMV42474.1"/>
    </source>
</evidence>
<dbReference type="Pfam" id="PF00933">
    <property type="entry name" value="Glyco_hydro_3"/>
    <property type="match status" value="1"/>
</dbReference>
<dbReference type="Pfam" id="PF03422">
    <property type="entry name" value="CBM_6"/>
    <property type="match status" value="1"/>
</dbReference>
<dbReference type="Gene3D" id="2.60.120.260">
    <property type="entry name" value="Galactose-binding domain-like"/>
    <property type="match status" value="1"/>
</dbReference>
<dbReference type="FunFam" id="2.60.40.10:FF:000495">
    <property type="entry name" value="Periplasmic beta-glucosidase"/>
    <property type="match status" value="1"/>
</dbReference>
<feature type="chain" id="PRO_5039136906" evidence="4">
    <location>
        <begin position="31"/>
        <end position="1114"/>
    </location>
</feature>
<dbReference type="InterPro" id="IPR050288">
    <property type="entry name" value="Cellulose_deg_GH3"/>
</dbReference>
<dbReference type="SMART" id="SM00606">
    <property type="entry name" value="CBD_IV"/>
    <property type="match status" value="1"/>
</dbReference>
<proteinExistence type="inferred from homology"/>
<keyword evidence="2 4" id="KW-0732">Signal</keyword>
<dbReference type="RefSeq" id="WP_182298431.1">
    <property type="nucleotide sequence ID" value="NZ_CP041969.1"/>
</dbReference>
<comment type="similarity">
    <text evidence="1">Belongs to the glycosyl hydrolase 3 family.</text>
</comment>
<dbReference type="InterPro" id="IPR036962">
    <property type="entry name" value="Glyco_hydro_3_N_sf"/>
</dbReference>
<evidence type="ECO:0000259" key="5">
    <source>
        <dbReference type="PROSITE" id="PS51175"/>
    </source>
</evidence>
<dbReference type="InterPro" id="IPR001764">
    <property type="entry name" value="Glyco_hydro_3_N"/>
</dbReference>
<dbReference type="InterPro" id="IPR026891">
    <property type="entry name" value="Fn3-like"/>
</dbReference>
<feature type="domain" description="CBM6" evidence="5">
    <location>
        <begin position="971"/>
        <end position="1114"/>
    </location>
</feature>
<dbReference type="Pfam" id="PF01915">
    <property type="entry name" value="Glyco_hydro_3_C"/>
    <property type="match status" value="1"/>
</dbReference>
<dbReference type="InterPro" id="IPR017853">
    <property type="entry name" value="GH"/>
</dbReference>
<dbReference type="Pfam" id="PF14310">
    <property type="entry name" value="Fn3-like"/>
    <property type="match status" value="1"/>
</dbReference>
<dbReference type="InterPro" id="IPR036881">
    <property type="entry name" value="Glyco_hydro_3_C_sf"/>
</dbReference>
<evidence type="ECO:0000256" key="2">
    <source>
        <dbReference type="ARBA" id="ARBA00022729"/>
    </source>
</evidence>
<dbReference type="InterPro" id="IPR005084">
    <property type="entry name" value="CBM6"/>
</dbReference>
<dbReference type="Gene3D" id="2.60.40.10">
    <property type="entry name" value="Immunoglobulins"/>
    <property type="match status" value="1"/>
</dbReference>
<dbReference type="SMART" id="SM01217">
    <property type="entry name" value="Fn3_like"/>
    <property type="match status" value="1"/>
</dbReference>
<dbReference type="SUPFAM" id="SSF49785">
    <property type="entry name" value="Galactose-binding domain-like"/>
    <property type="match status" value="1"/>
</dbReference>
<dbReference type="Proteomes" id="UP000515679">
    <property type="component" value="Chromosome"/>
</dbReference>
<dbReference type="Gene3D" id="3.20.20.300">
    <property type="entry name" value="Glycoside hydrolase, family 3, N-terminal domain"/>
    <property type="match status" value="1"/>
</dbReference>
<dbReference type="GO" id="GO:0008422">
    <property type="term" value="F:beta-glucosidase activity"/>
    <property type="evidence" value="ECO:0007669"/>
    <property type="project" value="UniProtKB-ARBA"/>
</dbReference>
<dbReference type="InterPro" id="IPR013783">
    <property type="entry name" value="Ig-like_fold"/>
</dbReference>
<dbReference type="KEGG" id="cchl:FPL14_15665"/>
<dbReference type="PANTHER" id="PTHR42715:SF10">
    <property type="entry name" value="BETA-GLUCOSIDASE"/>
    <property type="match status" value="1"/>
</dbReference>
<evidence type="ECO:0000313" key="7">
    <source>
        <dbReference type="Proteomes" id="UP000515679"/>
    </source>
</evidence>
<dbReference type="AlphaFoldDB" id="A0A7G5BZU0"/>
<keyword evidence="7" id="KW-1185">Reference proteome</keyword>
<dbReference type="InterPro" id="IPR008979">
    <property type="entry name" value="Galactose-bd-like_sf"/>
</dbReference>